<keyword evidence="3" id="KW-1185">Reference proteome</keyword>
<dbReference type="Proteomes" id="UP000059188">
    <property type="component" value="Unassembled WGS sequence"/>
</dbReference>
<gene>
    <name evidence="2" type="ORF">RSOLAG1IB_02042</name>
</gene>
<reference evidence="2 3" key="1">
    <citation type="submission" date="2014-11" db="EMBL/GenBank/DDBJ databases">
        <authorList>
            <person name="Wibberg Daniel"/>
        </authorList>
    </citation>
    <scope>NUCLEOTIDE SEQUENCE [LARGE SCALE GENOMIC DNA]</scope>
    <source>
        <strain evidence="2">Rhizoctonia solani AG1-IB 7/3/14</strain>
    </source>
</reference>
<feature type="compositionally biased region" description="Polar residues" evidence="1">
    <location>
        <begin position="159"/>
        <end position="212"/>
    </location>
</feature>
<dbReference type="EMBL" id="LN679101">
    <property type="protein sequence ID" value="CEL56028.1"/>
    <property type="molecule type" value="Genomic_DNA"/>
</dbReference>
<protein>
    <submittedName>
        <fullName evidence="2">Uncharacterized protein</fullName>
    </submittedName>
</protein>
<evidence type="ECO:0000313" key="2">
    <source>
        <dbReference type="EMBL" id="CEL56028.1"/>
    </source>
</evidence>
<sequence length="312" mass="34652">MSELPPLSFDNPVFRNTFPGLEPRCSFDAHPPFIVVYKGKYQGAWKSWAVSNTIAKQLASKGITYRGFLYIKAWSWTEVFYTLKHGKSFADIAYSSGNTKLHNVLVEEFNGWNNVSFGPSLREKINRKPQPLPTAPCEITQDISLGASQSNQYSASQSFMLPNPTQDSDIPSTSLWQSSQGVRNKTSDVVLTSPSKRSHPASPSNRIIASNSRTRDQTNETPAGSAMREHAMVSDINRGMMIVSLGRAAGGVSYELDLIKGLTDALQHRWEQATRSIETQDNVAETVYDDDDDDSNCNNVQPSPLTRACYRC</sequence>
<evidence type="ECO:0000313" key="3">
    <source>
        <dbReference type="Proteomes" id="UP000059188"/>
    </source>
</evidence>
<feature type="region of interest" description="Disordered" evidence="1">
    <location>
        <begin position="155"/>
        <end position="226"/>
    </location>
</feature>
<name>A0A0B7FII0_THACB</name>
<organism evidence="2 3">
    <name type="scientific">Thanatephorus cucumeris (strain AG1-IB / isolate 7/3/14)</name>
    <name type="common">Lettuce bottom rot fungus</name>
    <name type="synonym">Rhizoctonia solani</name>
    <dbReference type="NCBI Taxonomy" id="1108050"/>
    <lineage>
        <taxon>Eukaryota</taxon>
        <taxon>Fungi</taxon>
        <taxon>Dikarya</taxon>
        <taxon>Basidiomycota</taxon>
        <taxon>Agaricomycotina</taxon>
        <taxon>Agaricomycetes</taxon>
        <taxon>Cantharellales</taxon>
        <taxon>Ceratobasidiaceae</taxon>
        <taxon>Rhizoctonia</taxon>
        <taxon>Rhizoctonia solani AG-1</taxon>
    </lineage>
</organism>
<evidence type="ECO:0000256" key="1">
    <source>
        <dbReference type="SAM" id="MobiDB-lite"/>
    </source>
</evidence>
<proteinExistence type="predicted"/>
<dbReference type="AlphaFoldDB" id="A0A0B7FII0"/>
<accession>A0A0B7FII0</accession>